<keyword evidence="1" id="KW-0812">Transmembrane</keyword>
<evidence type="ECO:0000256" key="1">
    <source>
        <dbReference type="SAM" id="Phobius"/>
    </source>
</evidence>
<proteinExistence type="predicted"/>
<organism evidence="2 3">
    <name type="scientific">Microcystis flos-aquae TF09</name>
    <dbReference type="NCBI Taxonomy" id="2060473"/>
    <lineage>
        <taxon>Bacteria</taxon>
        <taxon>Bacillati</taxon>
        <taxon>Cyanobacteriota</taxon>
        <taxon>Cyanophyceae</taxon>
        <taxon>Oscillatoriophycideae</taxon>
        <taxon>Chroococcales</taxon>
        <taxon>Microcystaceae</taxon>
        <taxon>Microcystis</taxon>
    </lineage>
</organism>
<reference evidence="2 3" key="1">
    <citation type="submission" date="2017-10" db="EMBL/GenBank/DDBJ databases">
        <title>A large-scale comparative metagenomic study reveals the eutrophication-driven functional interactions in six Microcystis-epibionts communities.</title>
        <authorList>
            <person name="Li Q."/>
            <person name="Lin F."/>
        </authorList>
    </citation>
    <scope>NUCLEOTIDE SEQUENCE [LARGE SCALE GENOMIC DNA]</scope>
    <source>
        <strain evidence="2">TF09</strain>
    </source>
</reference>
<dbReference type="AlphaFoldDB" id="A0A3E0L1L8"/>
<protein>
    <submittedName>
        <fullName evidence="2">Uncharacterized protein</fullName>
    </submittedName>
</protein>
<comment type="caution">
    <text evidence="2">The sequence shown here is derived from an EMBL/GenBank/DDBJ whole genome shotgun (WGS) entry which is preliminary data.</text>
</comment>
<name>A0A3E0L1L8_9CHRO</name>
<keyword evidence="1" id="KW-0472">Membrane</keyword>
<evidence type="ECO:0000313" key="2">
    <source>
        <dbReference type="EMBL" id="REJ41022.1"/>
    </source>
</evidence>
<dbReference type="Proteomes" id="UP000256873">
    <property type="component" value="Unassembled WGS sequence"/>
</dbReference>
<gene>
    <name evidence="2" type="ORF">DWQ54_15155</name>
</gene>
<dbReference type="EMBL" id="QQWC01000004">
    <property type="protein sequence ID" value="REJ41022.1"/>
    <property type="molecule type" value="Genomic_DNA"/>
</dbReference>
<accession>A0A3E0L1L8</accession>
<sequence>MALRVVKSRDCIFSYQLSVISYQISVLSGQCYLAVAVFSSLITDYCSLKSHLTPSPFYFLLL</sequence>
<feature type="transmembrane region" description="Helical" evidence="1">
    <location>
        <begin position="20"/>
        <end position="42"/>
    </location>
</feature>
<keyword evidence="1" id="KW-1133">Transmembrane helix</keyword>
<evidence type="ECO:0000313" key="3">
    <source>
        <dbReference type="Proteomes" id="UP000256873"/>
    </source>
</evidence>